<evidence type="ECO:0000256" key="1">
    <source>
        <dbReference type="SAM" id="SignalP"/>
    </source>
</evidence>
<reference evidence="2 3" key="1">
    <citation type="submission" date="2016-07" db="EMBL/GenBank/DDBJ databases">
        <title>Pervasive Adenine N6-methylation of Active Genes in Fungi.</title>
        <authorList>
            <consortium name="DOE Joint Genome Institute"/>
            <person name="Mondo S.J."/>
            <person name="Dannebaum R.O."/>
            <person name="Kuo R.C."/>
            <person name="Labutti K."/>
            <person name="Haridas S."/>
            <person name="Kuo A."/>
            <person name="Salamov A."/>
            <person name="Ahrendt S.R."/>
            <person name="Lipzen A."/>
            <person name="Sullivan W."/>
            <person name="Andreopoulos W.B."/>
            <person name="Clum A."/>
            <person name="Lindquist E."/>
            <person name="Daum C."/>
            <person name="Ramamoorthy G.K."/>
            <person name="Gryganskyi A."/>
            <person name="Culley D."/>
            <person name="Magnuson J.K."/>
            <person name="James T.Y."/>
            <person name="O'Malley M.A."/>
            <person name="Stajich J.E."/>
            <person name="Spatafora J.W."/>
            <person name="Visel A."/>
            <person name="Grigoriev I.V."/>
        </authorList>
    </citation>
    <scope>NUCLEOTIDE SEQUENCE [LARGE SCALE GENOMIC DNA]</scope>
    <source>
        <strain evidence="2 3">NRRL 3301</strain>
    </source>
</reference>
<comment type="caution">
    <text evidence="2">The sequence shown here is derived from an EMBL/GenBank/DDBJ whole genome shotgun (WGS) entry which is preliminary data.</text>
</comment>
<dbReference type="AlphaFoldDB" id="A0A1X2GH66"/>
<dbReference type="GO" id="GO:0006629">
    <property type="term" value="P:lipid metabolic process"/>
    <property type="evidence" value="ECO:0007669"/>
    <property type="project" value="InterPro"/>
</dbReference>
<accession>A0A1X2GH66</accession>
<gene>
    <name evidence="2" type="ORF">DM01DRAFT_1336181</name>
</gene>
<organism evidence="2 3">
    <name type="scientific">Hesseltinella vesiculosa</name>
    <dbReference type="NCBI Taxonomy" id="101127"/>
    <lineage>
        <taxon>Eukaryota</taxon>
        <taxon>Fungi</taxon>
        <taxon>Fungi incertae sedis</taxon>
        <taxon>Mucoromycota</taxon>
        <taxon>Mucoromycotina</taxon>
        <taxon>Mucoromycetes</taxon>
        <taxon>Mucorales</taxon>
        <taxon>Cunninghamellaceae</taxon>
        <taxon>Hesseltinella</taxon>
    </lineage>
</organism>
<evidence type="ECO:0000313" key="3">
    <source>
        <dbReference type="Proteomes" id="UP000242146"/>
    </source>
</evidence>
<dbReference type="Proteomes" id="UP000242146">
    <property type="component" value="Unassembled WGS sequence"/>
</dbReference>
<feature type="chain" id="PRO_5012078026" description="PLC-like phosphodiesterase" evidence="1">
    <location>
        <begin position="21"/>
        <end position="317"/>
    </location>
</feature>
<dbReference type="SUPFAM" id="SSF51695">
    <property type="entry name" value="PLC-like phosphodiesterases"/>
    <property type="match status" value="1"/>
</dbReference>
<keyword evidence="3" id="KW-1185">Reference proteome</keyword>
<proteinExistence type="predicted"/>
<dbReference type="GO" id="GO:0008081">
    <property type="term" value="F:phosphoric diester hydrolase activity"/>
    <property type="evidence" value="ECO:0007669"/>
    <property type="project" value="InterPro"/>
</dbReference>
<dbReference type="Gene3D" id="3.20.20.190">
    <property type="entry name" value="Phosphatidylinositol (PI) phosphodiesterase"/>
    <property type="match status" value="1"/>
</dbReference>
<evidence type="ECO:0008006" key="4">
    <source>
        <dbReference type="Google" id="ProtNLM"/>
    </source>
</evidence>
<protein>
    <recommendedName>
        <fullName evidence="4">PLC-like phosphodiesterase</fullName>
    </recommendedName>
</protein>
<keyword evidence="1" id="KW-0732">Signal</keyword>
<dbReference type="InterPro" id="IPR017946">
    <property type="entry name" value="PLC-like_Pdiesterase_TIM-brl"/>
</dbReference>
<feature type="signal peptide" evidence="1">
    <location>
        <begin position="1"/>
        <end position="20"/>
    </location>
</feature>
<dbReference type="OrthoDB" id="2343482at2759"/>
<dbReference type="EMBL" id="MCGT01000015">
    <property type="protein sequence ID" value="ORX53654.1"/>
    <property type="molecule type" value="Genomic_DNA"/>
</dbReference>
<name>A0A1X2GH66_9FUNG</name>
<evidence type="ECO:0000313" key="2">
    <source>
        <dbReference type="EMBL" id="ORX53654.1"/>
    </source>
</evidence>
<sequence length="317" mass="36367">MGHFTTLFLLLLAASCCTLALFDPSQPCNGNLELSDLQIPYYCWLNVRYSSPSPSLTTLLDKGIRQVDVDMCQKDGQPVLCGEHEIPFLDVMHDLFSYLRSVNQQVITLQINTQEHVSFEAMEKIIDQACQYHAEQTEGTDDYKQYECPFIYVKPAFAATWPTLGEVVNYYDPAMAAWEGDGEHVGVQSQLILTHTLGPYGTDRPHYFNKRFSRSKDSTSQSLHQRCQTEGPIHWQAENQDKAYTKAREIEENLWDDCKQLKTRKDVYVNAIEVPNDWEDWDALYNLQASLNQHNQALQQGDFIPYQPTEAAVHDEL</sequence>